<reference evidence="2" key="1">
    <citation type="journal article" date="2022" name="bioRxiv">
        <title>Sequencing and chromosome-scale assembly of the giantPleurodeles waltlgenome.</title>
        <authorList>
            <person name="Brown T."/>
            <person name="Elewa A."/>
            <person name="Iarovenko S."/>
            <person name="Subramanian E."/>
            <person name="Araus A.J."/>
            <person name="Petzold A."/>
            <person name="Susuki M."/>
            <person name="Suzuki K.-i.T."/>
            <person name="Hayashi T."/>
            <person name="Toyoda A."/>
            <person name="Oliveira C."/>
            <person name="Osipova E."/>
            <person name="Leigh N.D."/>
            <person name="Simon A."/>
            <person name="Yun M.H."/>
        </authorList>
    </citation>
    <scope>NUCLEOTIDE SEQUENCE</scope>
    <source>
        <strain evidence="2">20211129_DDA</strain>
        <tissue evidence="2">Liver</tissue>
    </source>
</reference>
<dbReference type="EMBL" id="JANPWB010000008">
    <property type="protein sequence ID" value="KAJ1165023.1"/>
    <property type="molecule type" value="Genomic_DNA"/>
</dbReference>
<feature type="compositionally biased region" description="Basic and acidic residues" evidence="1">
    <location>
        <begin position="1"/>
        <end position="13"/>
    </location>
</feature>
<sequence length="126" mass="14011">MGQSGARREKDYSDQQPKAGLPASADTQIRLPFKHSHSPAVWDTWKQSEGLEQGRAQEGLQRPKAQGWSATFALSHNMGRARACTLVKTGPRVGPSVPIRGRTWLGHPSWPCILSTPCHVLERFER</sequence>
<keyword evidence="3" id="KW-1185">Reference proteome</keyword>
<protein>
    <submittedName>
        <fullName evidence="2">Uncharacterized protein</fullName>
    </submittedName>
</protein>
<evidence type="ECO:0000256" key="1">
    <source>
        <dbReference type="SAM" id="MobiDB-lite"/>
    </source>
</evidence>
<evidence type="ECO:0000313" key="2">
    <source>
        <dbReference type="EMBL" id="KAJ1165023.1"/>
    </source>
</evidence>
<accession>A0AAV7SLR3</accession>
<name>A0AAV7SLR3_PLEWA</name>
<organism evidence="2 3">
    <name type="scientific">Pleurodeles waltl</name>
    <name type="common">Iberian ribbed newt</name>
    <dbReference type="NCBI Taxonomy" id="8319"/>
    <lineage>
        <taxon>Eukaryota</taxon>
        <taxon>Metazoa</taxon>
        <taxon>Chordata</taxon>
        <taxon>Craniata</taxon>
        <taxon>Vertebrata</taxon>
        <taxon>Euteleostomi</taxon>
        <taxon>Amphibia</taxon>
        <taxon>Batrachia</taxon>
        <taxon>Caudata</taxon>
        <taxon>Salamandroidea</taxon>
        <taxon>Salamandridae</taxon>
        <taxon>Pleurodelinae</taxon>
        <taxon>Pleurodeles</taxon>
    </lineage>
</organism>
<gene>
    <name evidence="2" type="ORF">NDU88_005453</name>
</gene>
<evidence type="ECO:0000313" key="3">
    <source>
        <dbReference type="Proteomes" id="UP001066276"/>
    </source>
</evidence>
<comment type="caution">
    <text evidence="2">The sequence shown here is derived from an EMBL/GenBank/DDBJ whole genome shotgun (WGS) entry which is preliminary data.</text>
</comment>
<proteinExistence type="predicted"/>
<dbReference type="Proteomes" id="UP001066276">
    <property type="component" value="Chromosome 4_2"/>
</dbReference>
<feature type="region of interest" description="Disordered" evidence="1">
    <location>
        <begin position="1"/>
        <end position="30"/>
    </location>
</feature>
<dbReference type="AlphaFoldDB" id="A0AAV7SLR3"/>